<dbReference type="FunFam" id="3.40.50.300:FF:000078">
    <property type="entry name" value="Elongation factor 4"/>
    <property type="match status" value="1"/>
</dbReference>
<dbReference type="GO" id="GO:0005525">
    <property type="term" value="F:GTP binding"/>
    <property type="evidence" value="ECO:0007669"/>
    <property type="project" value="UniProtKB-UniRule"/>
</dbReference>
<evidence type="ECO:0000256" key="11">
    <source>
        <dbReference type="ARBA" id="ARBA00023014"/>
    </source>
</evidence>
<dbReference type="InterPro" id="IPR035647">
    <property type="entry name" value="EFG_III/V"/>
</dbReference>
<dbReference type="Gene3D" id="3.40.50.300">
    <property type="entry name" value="P-loop containing nucleotide triphosphate hydrolases"/>
    <property type="match status" value="1"/>
</dbReference>
<evidence type="ECO:0000256" key="7">
    <source>
        <dbReference type="ARBA" id="ARBA00022741"/>
    </source>
</evidence>
<keyword evidence="11" id="KW-0411">Iron-sulfur</keyword>
<proteinExistence type="inferred from homology"/>
<dbReference type="CDD" id="cd01890">
    <property type="entry name" value="LepA"/>
    <property type="match status" value="1"/>
</dbReference>
<dbReference type="SUPFAM" id="SSF54980">
    <property type="entry name" value="EF-G C-terminal domain-like"/>
    <property type="match status" value="2"/>
</dbReference>
<dbReference type="GO" id="GO:0043022">
    <property type="term" value="F:ribosome binding"/>
    <property type="evidence" value="ECO:0007669"/>
    <property type="project" value="UniProtKB-UniRule"/>
</dbReference>
<evidence type="ECO:0000256" key="5">
    <source>
        <dbReference type="ARBA" id="ARBA00022691"/>
    </source>
</evidence>
<dbReference type="AlphaFoldDB" id="A0A449BEB7"/>
<dbReference type="STRING" id="1278311.GCA_000428705_01340"/>
<keyword evidence="8 18" id="KW-0378">Hydrolase</keyword>
<dbReference type="GO" id="GO:0003746">
    <property type="term" value="F:translation elongation factor activity"/>
    <property type="evidence" value="ECO:0007669"/>
    <property type="project" value="UniProtKB-UniRule"/>
</dbReference>
<dbReference type="EMBL" id="LR215048">
    <property type="protein sequence ID" value="VEU80775.1"/>
    <property type="molecule type" value="Genomic_DNA"/>
</dbReference>
<dbReference type="SUPFAM" id="SSF52540">
    <property type="entry name" value="P-loop containing nucleoside triphosphate hydrolases"/>
    <property type="match status" value="1"/>
</dbReference>
<comment type="similarity">
    <text evidence="2">Belongs to the anaerobic coproporphyrinogen-III oxidase family. HemW subfamily.</text>
</comment>
<dbReference type="InterPro" id="IPR035654">
    <property type="entry name" value="LepA_IV"/>
</dbReference>
<dbReference type="EC" id="3.6.5.n1" evidence="18"/>
<dbReference type="FunFam" id="3.30.70.870:FF:000004">
    <property type="entry name" value="Translation factor GUF1, mitochondrial"/>
    <property type="match status" value="1"/>
</dbReference>
<dbReference type="KEGG" id="aaxa:NCTC10138_01157"/>
<feature type="binding site" evidence="18">
    <location>
        <begin position="151"/>
        <end position="154"/>
    </location>
    <ligand>
        <name>GTP</name>
        <dbReference type="ChEBI" id="CHEBI:37565"/>
    </ligand>
</feature>
<dbReference type="FunFam" id="3.30.70.240:FF:000007">
    <property type="entry name" value="Translation factor GUF1, mitochondrial"/>
    <property type="match status" value="1"/>
</dbReference>
<dbReference type="InterPro" id="IPR007197">
    <property type="entry name" value="rSAM"/>
</dbReference>
<dbReference type="PANTHER" id="PTHR43512">
    <property type="entry name" value="TRANSLATION FACTOR GUF1-RELATED"/>
    <property type="match status" value="1"/>
</dbReference>
<dbReference type="NCBIfam" id="TIGR00539">
    <property type="entry name" value="hemN_rel"/>
    <property type="match status" value="1"/>
</dbReference>
<dbReference type="NCBIfam" id="TIGR00231">
    <property type="entry name" value="small_GTP"/>
    <property type="match status" value="1"/>
</dbReference>
<dbReference type="FunFam" id="2.40.30.10:FF:000015">
    <property type="entry name" value="Translation factor GUF1, mitochondrial"/>
    <property type="match status" value="1"/>
</dbReference>
<dbReference type="InterPro" id="IPR006638">
    <property type="entry name" value="Elp3/MiaA/NifB-like_rSAM"/>
</dbReference>
<dbReference type="PROSITE" id="PS51722">
    <property type="entry name" value="G_TR_2"/>
    <property type="match status" value="1"/>
</dbReference>
<dbReference type="NCBIfam" id="TIGR01393">
    <property type="entry name" value="lepA"/>
    <property type="match status" value="1"/>
</dbReference>
<evidence type="ECO:0000256" key="18">
    <source>
        <dbReference type="HAMAP-Rule" id="MF_00071"/>
    </source>
</evidence>
<gene>
    <name evidence="21" type="primary">lepA_2</name>
    <name evidence="18" type="synonym">lepA</name>
    <name evidence="21" type="ORF">NCTC10138_01157</name>
</gene>
<dbReference type="SMART" id="SM00729">
    <property type="entry name" value="Elp3"/>
    <property type="match status" value="1"/>
</dbReference>
<keyword evidence="7 18" id="KW-0547">Nucleotide-binding</keyword>
<comment type="similarity">
    <text evidence="17">Belongs to the GTP-binding elongation factor family. LepA subfamily.</text>
</comment>
<dbReference type="Pfam" id="PF04055">
    <property type="entry name" value="Radical_SAM"/>
    <property type="match status" value="1"/>
</dbReference>
<comment type="function">
    <text evidence="16 18">Required for accurate and efficient protein synthesis under certain stress conditions. May act as a fidelity factor of the translation reaction, by catalyzing a one-codon backward translocation of tRNAs on improperly translocated ribosomes. Back-translocation proceeds from a post-translocation (POST) complex to a pre-translocation (PRE) complex, thus giving elongation factor G a second chance to translocate the tRNAs correctly. Binds to ribosomes in a GTP-dependent manner.</text>
</comment>
<dbReference type="Gene3D" id="3.30.70.870">
    <property type="entry name" value="Elongation Factor G (Translational Gtpase), domain 3"/>
    <property type="match status" value="1"/>
</dbReference>
<name>A0A449BEB7_HAPAX</name>
<dbReference type="Pfam" id="PF06969">
    <property type="entry name" value="HemN_C"/>
    <property type="match status" value="1"/>
</dbReference>
<dbReference type="Pfam" id="PF03144">
    <property type="entry name" value="GTP_EFTU_D2"/>
    <property type="match status" value="1"/>
</dbReference>
<dbReference type="InterPro" id="IPR006297">
    <property type="entry name" value="EF-4"/>
</dbReference>
<evidence type="ECO:0000256" key="13">
    <source>
        <dbReference type="ARBA" id="ARBA00023136"/>
    </source>
</evidence>
<dbReference type="HAMAP" id="MF_00071">
    <property type="entry name" value="LepA"/>
    <property type="match status" value="1"/>
</dbReference>
<dbReference type="GO" id="GO:0004109">
    <property type="term" value="F:coproporphyrinogen oxidase activity"/>
    <property type="evidence" value="ECO:0007669"/>
    <property type="project" value="InterPro"/>
</dbReference>
<evidence type="ECO:0000256" key="10">
    <source>
        <dbReference type="ARBA" id="ARBA00023004"/>
    </source>
</evidence>
<dbReference type="FunFam" id="3.30.70.2570:FF:000001">
    <property type="entry name" value="Translation factor GUF1, mitochondrial"/>
    <property type="match status" value="1"/>
</dbReference>
<dbReference type="InterPro" id="IPR004559">
    <property type="entry name" value="HemW-like"/>
</dbReference>
<dbReference type="PROSITE" id="PS00301">
    <property type="entry name" value="G_TR_1"/>
    <property type="match status" value="1"/>
</dbReference>
<dbReference type="InterPro" id="IPR027417">
    <property type="entry name" value="P-loop_NTPase"/>
</dbReference>
<dbReference type="GO" id="GO:0006779">
    <property type="term" value="P:porphyrin-containing compound biosynthetic process"/>
    <property type="evidence" value="ECO:0007669"/>
    <property type="project" value="InterPro"/>
</dbReference>
<evidence type="ECO:0000259" key="19">
    <source>
        <dbReference type="PROSITE" id="PS51722"/>
    </source>
</evidence>
<dbReference type="PRINTS" id="PR00315">
    <property type="entry name" value="ELONGATNFCT"/>
</dbReference>
<evidence type="ECO:0000256" key="15">
    <source>
        <dbReference type="ARBA" id="ARBA00050293"/>
    </source>
</evidence>
<organism evidence="21 22">
    <name type="scientific">Haploplasma axanthum</name>
    <name type="common">Acholeplasma axanthum</name>
    <dbReference type="NCBI Taxonomy" id="29552"/>
    <lineage>
        <taxon>Bacteria</taxon>
        <taxon>Bacillati</taxon>
        <taxon>Mycoplasmatota</taxon>
        <taxon>Mollicutes</taxon>
        <taxon>Acholeplasmatales</taxon>
        <taxon>Acholeplasmataceae</taxon>
        <taxon>Haploplasma</taxon>
    </lineage>
</organism>
<dbReference type="CDD" id="cd16260">
    <property type="entry name" value="EF4_III"/>
    <property type="match status" value="1"/>
</dbReference>
<dbReference type="PROSITE" id="PS51918">
    <property type="entry name" value="RADICAL_SAM"/>
    <property type="match status" value="1"/>
</dbReference>
<evidence type="ECO:0000256" key="2">
    <source>
        <dbReference type="ARBA" id="ARBA00006100"/>
    </source>
</evidence>
<evidence type="ECO:0000256" key="4">
    <source>
        <dbReference type="ARBA" id="ARBA00022617"/>
    </source>
</evidence>
<evidence type="ECO:0000256" key="12">
    <source>
        <dbReference type="ARBA" id="ARBA00023134"/>
    </source>
</evidence>
<evidence type="ECO:0000256" key="8">
    <source>
        <dbReference type="ARBA" id="ARBA00022801"/>
    </source>
</evidence>
<dbReference type="Gene3D" id="2.40.30.10">
    <property type="entry name" value="Translation factors"/>
    <property type="match status" value="1"/>
</dbReference>
<dbReference type="InterPro" id="IPR004161">
    <property type="entry name" value="EFTu-like_2"/>
</dbReference>
<dbReference type="Gene3D" id="3.20.20.70">
    <property type="entry name" value="Aldolase class I"/>
    <property type="match status" value="1"/>
</dbReference>
<dbReference type="GO" id="GO:0046872">
    <property type="term" value="F:metal ion binding"/>
    <property type="evidence" value="ECO:0007669"/>
    <property type="project" value="UniProtKB-KW"/>
</dbReference>
<keyword evidence="6" id="KW-0479">Metal-binding</keyword>
<evidence type="ECO:0000259" key="20">
    <source>
        <dbReference type="PROSITE" id="PS51918"/>
    </source>
</evidence>
<dbReference type="InterPro" id="IPR031157">
    <property type="entry name" value="G_TR_CS"/>
</dbReference>
<evidence type="ECO:0000256" key="6">
    <source>
        <dbReference type="ARBA" id="ARBA00022723"/>
    </source>
</evidence>
<accession>A0A449BEB7</accession>
<dbReference type="GO" id="GO:0051539">
    <property type="term" value="F:4 iron, 4 sulfur cluster binding"/>
    <property type="evidence" value="ECO:0007669"/>
    <property type="project" value="InterPro"/>
</dbReference>
<feature type="binding site" evidence="18">
    <location>
        <begin position="34"/>
        <end position="39"/>
    </location>
    <ligand>
        <name>GTP</name>
        <dbReference type="ChEBI" id="CHEBI:37565"/>
    </ligand>
</feature>
<feature type="domain" description="Radical SAM core" evidence="20">
    <location>
        <begin position="649"/>
        <end position="880"/>
    </location>
</feature>
<dbReference type="Pfam" id="PF06421">
    <property type="entry name" value="LepA_C"/>
    <property type="match status" value="1"/>
</dbReference>
<dbReference type="Pfam" id="PF00009">
    <property type="entry name" value="GTP_EFTU"/>
    <property type="match status" value="1"/>
</dbReference>
<dbReference type="SFLD" id="SFLDG01065">
    <property type="entry name" value="anaerobic_coproporphyrinogen-I"/>
    <property type="match status" value="1"/>
</dbReference>
<dbReference type="CDD" id="cd01335">
    <property type="entry name" value="Radical_SAM"/>
    <property type="match status" value="1"/>
</dbReference>
<keyword evidence="5" id="KW-0949">S-adenosyl-L-methionine</keyword>
<dbReference type="PANTHER" id="PTHR43512:SF4">
    <property type="entry name" value="TRANSLATION FACTOR GUF1 HOMOLOG, CHLOROPLASTIC"/>
    <property type="match status" value="1"/>
</dbReference>
<protein>
    <recommendedName>
        <fullName evidence="18">Elongation factor 4</fullName>
        <shortName evidence="18">EF-4</shortName>
        <ecNumber evidence="18">3.6.5.n1</ecNumber>
    </recommendedName>
    <alternativeName>
        <fullName evidence="18">Ribosomal back-translocase LepA</fullName>
    </alternativeName>
</protein>
<dbReference type="GO" id="GO:0005737">
    <property type="term" value="C:cytoplasm"/>
    <property type="evidence" value="ECO:0007669"/>
    <property type="project" value="InterPro"/>
</dbReference>
<sequence length="1019" mass="116071">MLKYISEKGDKMDYKKYTDRQKKIRNFSIIAHIDHGKSTLADRLLQKTNTVADRDMKAQLLDSMDLERERGITIKLNAVQMNYTAKNGEEYIMHLIDTPGHVDFTYEVSRSLAACEGAILVVDAAQGIEAQTLANVYLAIDNDLEIIPVINKIDLPSAEPEKVKKEIEDVIGIDASNAILASAKEGIGIDDILERIITDVPAPTGNADEPLQALVFDSLYDAYKGVIPSIRVVNGTIKKGDQIKFMASKAVYEVIEVGVFTPKISPREILGPGDVGYVTAAIKTIDTVRVGDTITKVEKPAKQALPGYRQMNPVVFCGLYPIDSSKYNDLKDALDKLKLNDASLIYEPETSQALGFGFRTGFLGLLHMEIIQERIRREFNIDILATAPSVIYHVYLTDGSKIEIDNPSMLPAPQKVDYIEEPYVKATIMSPSEYVGAVMDLSQKKRGIFENMVYLDATRVSIVYYLPLSEIVYDFFDKLKSTTRGYASFDYEISDYRTSSLQKMDILLNNEVVDALSVIVHKDFAYQRGKVICDKLKDLIPRHMFEIPIQAAVGNKIIARSTIRAIRKDVLAKCYGGDISRKKKLLEKQKEGKKKMKSVGSVEVPQEAFLAILSNNEEWNLKTTKVFFFSVYIIIWKKCVLMYNIFIKKESDFMKGLYIHIPFCEYICHYCDFVKQVPKNDDVVDKYLESLSKEIATYKEHFETINTIYIGGGTPSMLKPYQLEVLFTAIKEIKASEITIEVNPESYSMDKGLIFKKYGINRVSLGVQSFSDEILKFVNRKHTKDMIYYSVNNLKMLGITNISIDLIYAIPGQTIEMLCNDLENVKKLNIDHVSCYSLILEDKTYFYHQFLKGEFQPVDNDIEGEMFDIVIKELEEMGFEHYEISNFAKNKKYSEHNKLYWTLSDYIGVGLGAHGFVDNYRTYNNKSLNKYHDKWQAVSVKQTKEDNLADELIFGLRLMEGIDIKKLETKYSIVLLDKYPELKEKIKLGLVKVNNGFLQLTRQGINFGNQVFEVFVWNI</sequence>
<dbReference type="Proteomes" id="UP000289841">
    <property type="component" value="Chromosome"/>
</dbReference>
<keyword evidence="4" id="KW-0349">Heme</keyword>
<keyword evidence="14" id="KW-0143">Chaperone</keyword>
<dbReference type="GO" id="GO:0003924">
    <property type="term" value="F:GTPase activity"/>
    <property type="evidence" value="ECO:0007669"/>
    <property type="project" value="UniProtKB-UniRule"/>
</dbReference>
<dbReference type="CDD" id="cd03699">
    <property type="entry name" value="EF4_II"/>
    <property type="match status" value="1"/>
</dbReference>
<keyword evidence="22" id="KW-1185">Reference proteome</keyword>
<dbReference type="InterPro" id="IPR000640">
    <property type="entry name" value="EFG_V-like"/>
</dbReference>
<dbReference type="InterPro" id="IPR038363">
    <property type="entry name" value="LepA_C_sf"/>
</dbReference>
<keyword evidence="10" id="KW-0408">Iron</keyword>
<dbReference type="InterPro" id="IPR058240">
    <property type="entry name" value="rSAM_sf"/>
</dbReference>
<feature type="domain" description="Tr-type G" evidence="19">
    <location>
        <begin position="22"/>
        <end position="204"/>
    </location>
</feature>
<evidence type="ECO:0000256" key="16">
    <source>
        <dbReference type="ARBA" id="ARBA00057626"/>
    </source>
</evidence>
<dbReference type="InterPro" id="IPR005225">
    <property type="entry name" value="Small_GTP-bd"/>
</dbReference>
<dbReference type="InterPro" id="IPR013785">
    <property type="entry name" value="Aldolase_TIM"/>
</dbReference>
<evidence type="ECO:0000256" key="17">
    <source>
        <dbReference type="ARBA" id="ARBA00061052"/>
    </source>
</evidence>
<evidence type="ECO:0000256" key="1">
    <source>
        <dbReference type="ARBA" id="ARBA00005454"/>
    </source>
</evidence>
<evidence type="ECO:0000256" key="9">
    <source>
        <dbReference type="ARBA" id="ARBA00022917"/>
    </source>
</evidence>
<dbReference type="SMART" id="SM00838">
    <property type="entry name" value="EFG_C"/>
    <property type="match status" value="1"/>
</dbReference>
<dbReference type="InterPro" id="IPR000795">
    <property type="entry name" value="T_Tr_GTP-bd_dom"/>
</dbReference>
<evidence type="ECO:0000256" key="14">
    <source>
        <dbReference type="ARBA" id="ARBA00023186"/>
    </source>
</evidence>
<dbReference type="GO" id="GO:0045727">
    <property type="term" value="P:positive regulation of translation"/>
    <property type="evidence" value="ECO:0007669"/>
    <property type="project" value="UniProtKB-UniRule"/>
</dbReference>
<dbReference type="GO" id="GO:0005886">
    <property type="term" value="C:plasma membrane"/>
    <property type="evidence" value="ECO:0007669"/>
    <property type="project" value="UniProtKB-SubCell"/>
</dbReference>
<dbReference type="Gene3D" id="3.30.70.240">
    <property type="match status" value="1"/>
</dbReference>
<evidence type="ECO:0000256" key="3">
    <source>
        <dbReference type="ARBA" id="ARBA00022475"/>
    </source>
</evidence>
<dbReference type="InterPro" id="IPR013842">
    <property type="entry name" value="LepA_CTD"/>
</dbReference>
<keyword evidence="12 18" id="KW-0342">GTP-binding</keyword>
<dbReference type="CDD" id="cd03709">
    <property type="entry name" value="lepA_C"/>
    <property type="match status" value="1"/>
</dbReference>
<dbReference type="SFLD" id="SFLDF00562">
    <property type="entry name" value="HemN-like__clustered_with_heat"/>
    <property type="match status" value="1"/>
</dbReference>
<evidence type="ECO:0000313" key="21">
    <source>
        <dbReference type="EMBL" id="VEU80775.1"/>
    </source>
</evidence>
<dbReference type="Gene3D" id="3.30.70.2570">
    <property type="entry name" value="Elongation factor 4, C-terminal domain"/>
    <property type="match status" value="1"/>
</dbReference>
<keyword evidence="9 18" id="KW-0648">Protein biosynthesis</keyword>
<reference evidence="21 22" key="1">
    <citation type="submission" date="2019-01" db="EMBL/GenBank/DDBJ databases">
        <authorList>
            <consortium name="Pathogen Informatics"/>
        </authorList>
    </citation>
    <scope>NUCLEOTIDE SEQUENCE [LARGE SCALE GENOMIC DNA]</scope>
    <source>
        <strain evidence="21 22">NCTC10138</strain>
    </source>
</reference>
<comment type="subcellular location">
    <subcellularLocation>
        <location evidence="18">Cell membrane</location>
        <topology evidence="18">Peripheral membrane protein</topology>
        <orientation evidence="18">Cytoplasmic side</orientation>
    </subcellularLocation>
</comment>
<dbReference type="InterPro" id="IPR010723">
    <property type="entry name" value="HemN_C"/>
</dbReference>
<keyword evidence="13 18" id="KW-0472">Membrane</keyword>
<keyword evidence="3 18" id="KW-1003">Cell membrane</keyword>
<dbReference type="SUPFAM" id="SSF102114">
    <property type="entry name" value="Radical SAM enzymes"/>
    <property type="match status" value="1"/>
</dbReference>
<comment type="catalytic activity">
    <reaction evidence="15 18">
        <text>GTP + H2O = GDP + phosphate + H(+)</text>
        <dbReference type="Rhea" id="RHEA:19669"/>
        <dbReference type="ChEBI" id="CHEBI:15377"/>
        <dbReference type="ChEBI" id="CHEBI:15378"/>
        <dbReference type="ChEBI" id="CHEBI:37565"/>
        <dbReference type="ChEBI" id="CHEBI:43474"/>
        <dbReference type="ChEBI" id="CHEBI:58189"/>
        <dbReference type="EC" id="3.6.5.n1"/>
    </reaction>
</comment>
<dbReference type="Pfam" id="PF00679">
    <property type="entry name" value="EFG_C"/>
    <property type="match status" value="1"/>
</dbReference>
<comment type="similarity">
    <text evidence="1 18">Belongs to the TRAFAC class translation factor GTPase superfamily. Classic translation factor GTPase family. LepA subfamily.</text>
</comment>
<evidence type="ECO:0000313" key="22">
    <source>
        <dbReference type="Proteomes" id="UP000289841"/>
    </source>
</evidence>
<dbReference type="SFLD" id="SFLDS00029">
    <property type="entry name" value="Radical_SAM"/>
    <property type="match status" value="1"/>
</dbReference>